<dbReference type="Proteomes" id="UP000249522">
    <property type="component" value="Unassembled WGS sequence"/>
</dbReference>
<dbReference type="FunFam" id="1.10.10.10:FF:000186">
    <property type="entry name" value="AsnC family transcriptional regulator"/>
    <property type="match status" value="1"/>
</dbReference>
<dbReference type="Pfam" id="PF01037">
    <property type="entry name" value="AsnC_trans_reg"/>
    <property type="match status" value="1"/>
</dbReference>
<dbReference type="AlphaFoldDB" id="A0A2W1L0U4"/>
<evidence type="ECO:0000259" key="4">
    <source>
        <dbReference type="PROSITE" id="PS50956"/>
    </source>
</evidence>
<keyword evidence="3" id="KW-0804">Transcription</keyword>
<dbReference type="InterPro" id="IPR011008">
    <property type="entry name" value="Dimeric_a/b-barrel"/>
</dbReference>
<reference evidence="5 6" key="1">
    <citation type="submission" date="2018-06" db="EMBL/GenBank/DDBJ databases">
        <title>Paenibacillus imtechensis sp. nov.</title>
        <authorList>
            <person name="Pinnaka A.K."/>
            <person name="Singh H."/>
            <person name="Kaur M."/>
        </authorList>
    </citation>
    <scope>NUCLEOTIDE SEQUENCE [LARGE SCALE GENOMIC DNA]</scope>
    <source>
        <strain evidence="5 6">SMB1</strain>
    </source>
</reference>
<dbReference type="SMART" id="SM00344">
    <property type="entry name" value="HTH_ASNC"/>
    <property type="match status" value="1"/>
</dbReference>
<proteinExistence type="predicted"/>
<dbReference type="PROSITE" id="PS50956">
    <property type="entry name" value="HTH_ASNC_2"/>
    <property type="match status" value="1"/>
</dbReference>
<dbReference type="OrthoDB" id="34294at2"/>
<evidence type="ECO:0000313" key="5">
    <source>
        <dbReference type="EMBL" id="PZD92976.1"/>
    </source>
</evidence>
<dbReference type="InterPro" id="IPR019888">
    <property type="entry name" value="Tscrpt_reg_AsnC-like"/>
</dbReference>
<dbReference type="GO" id="GO:0043565">
    <property type="term" value="F:sequence-specific DNA binding"/>
    <property type="evidence" value="ECO:0007669"/>
    <property type="project" value="InterPro"/>
</dbReference>
<dbReference type="InterPro" id="IPR000485">
    <property type="entry name" value="AsnC-type_HTH_dom"/>
</dbReference>
<dbReference type="EMBL" id="QKRB01000062">
    <property type="protein sequence ID" value="PZD92976.1"/>
    <property type="molecule type" value="Genomic_DNA"/>
</dbReference>
<dbReference type="PANTHER" id="PTHR30154:SF20">
    <property type="entry name" value="LEUCINE-RESPONSIVE REGULATORY PROTEIN"/>
    <property type="match status" value="1"/>
</dbReference>
<evidence type="ECO:0000256" key="2">
    <source>
        <dbReference type="ARBA" id="ARBA00023125"/>
    </source>
</evidence>
<dbReference type="InterPro" id="IPR011991">
    <property type="entry name" value="ArsR-like_HTH"/>
</dbReference>
<dbReference type="RefSeq" id="WP_111149801.1">
    <property type="nucleotide sequence ID" value="NZ_QKRB01000062.1"/>
</dbReference>
<evidence type="ECO:0000256" key="3">
    <source>
        <dbReference type="ARBA" id="ARBA00023163"/>
    </source>
</evidence>
<organism evidence="5 6">
    <name type="scientific">Paenibacillus sambharensis</name>
    <dbReference type="NCBI Taxonomy" id="1803190"/>
    <lineage>
        <taxon>Bacteria</taxon>
        <taxon>Bacillati</taxon>
        <taxon>Bacillota</taxon>
        <taxon>Bacilli</taxon>
        <taxon>Bacillales</taxon>
        <taxon>Paenibacillaceae</taxon>
        <taxon>Paenibacillus</taxon>
    </lineage>
</organism>
<dbReference type="SUPFAM" id="SSF54909">
    <property type="entry name" value="Dimeric alpha+beta barrel"/>
    <property type="match status" value="1"/>
</dbReference>
<keyword evidence="2" id="KW-0238">DNA-binding</keyword>
<dbReference type="Pfam" id="PF13404">
    <property type="entry name" value="HTH_AsnC-type"/>
    <property type="match status" value="1"/>
</dbReference>
<dbReference type="InterPro" id="IPR036390">
    <property type="entry name" value="WH_DNA-bd_sf"/>
</dbReference>
<dbReference type="SUPFAM" id="SSF46785">
    <property type="entry name" value="Winged helix' DNA-binding domain"/>
    <property type="match status" value="1"/>
</dbReference>
<evidence type="ECO:0000313" key="6">
    <source>
        <dbReference type="Proteomes" id="UP000249522"/>
    </source>
</evidence>
<dbReference type="InterPro" id="IPR036388">
    <property type="entry name" value="WH-like_DNA-bd_sf"/>
</dbReference>
<protein>
    <submittedName>
        <fullName evidence="5">AsnC family transcriptional regulator</fullName>
    </submittedName>
</protein>
<dbReference type="GO" id="GO:0043200">
    <property type="term" value="P:response to amino acid"/>
    <property type="evidence" value="ECO:0007669"/>
    <property type="project" value="TreeGrafter"/>
</dbReference>
<dbReference type="PRINTS" id="PR00033">
    <property type="entry name" value="HTHASNC"/>
</dbReference>
<keyword evidence="1" id="KW-0805">Transcription regulation</keyword>
<dbReference type="PANTHER" id="PTHR30154">
    <property type="entry name" value="LEUCINE-RESPONSIVE REGULATORY PROTEIN"/>
    <property type="match status" value="1"/>
</dbReference>
<comment type="caution">
    <text evidence="5">The sequence shown here is derived from an EMBL/GenBank/DDBJ whole genome shotgun (WGS) entry which is preliminary data.</text>
</comment>
<dbReference type="InterPro" id="IPR019887">
    <property type="entry name" value="Tscrpt_reg_AsnC/Lrp_C"/>
</dbReference>
<keyword evidence="6" id="KW-1185">Reference proteome</keyword>
<evidence type="ECO:0000256" key="1">
    <source>
        <dbReference type="ARBA" id="ARBA00023015"/>
    </source>
</evidence>
<dbReference type="GO" id="GO:0005829">
    <property type="term" value="C:cytosol"/>
    <property type="evidence" value="ECO:0007669"/>
    <property type="project" value="TreeGrafter"/>
</dbReference>
<dbReference type="CDD" id="cd00090">
    <property type="entry name" value="HTH_ARSR"/>
    <property type="match status" value="1"/>
</dbReference>
<sequence length="147" mass="16668">MDRVDCKILELLQENARISMTELGQSVGLSTPAVKERVKKMEERNLIESYRAIVNPEQLDKHVTAFILFDTTACKPFREFCQAHPMVYECHRLAGQYSYMVKVVSESVQELETFIDASMAFGRPSTFISLSSPVKYKPVLPTLEASS</sequence>
<gene>
    <name evidence="5" type="ORF">DNH61_25600</name>
</gene>
<name>A0A2W1L0U4_9BACL</name>
<feature type="domain" description="HTH asnC-type" evidence="4">
    <location>
        <begin position="1"/>
        <end position="62"/>
    </location>
</feature>
<accession>A0A2W1L0U4</accession>
<dbReference type="Gene3D" id="1.10.10.10">
    <property type="entry name" value="Winged helix-like DNA-binding domain superfamily/Winged helix DNA-binding domain"/>
    <property type="match status" value="1"/>
</dbReference>
<dbReference type="Gene3D" id="3.30.70.920">
    <property type="match status" value="1"/>
</dbReference>